<feature type="transmembrane region" description="Helical" evidence="1">
    <location>
        <begin position="299"/>
        <end position="323"/>
    </location>
</feature>
<feature type="transmembrane region" description="Helical" evidence="1">
    <location>
        <begin position="126"/>
        <end position="149"/>
    </location>
</feature>
<dbReference type="OrthoDB" id="5427664at2759"/>
<accession>A0A2J6TCG7</accession>
<dbReference type="PANTHER" id="PTHR37577">
    <property type="entry name" value="INTEGRAL MEMBRANE PROTEIN"/>
    <property type="match status" value="1"/>
</dbReference>
<name>A0A2J6TCG7_9HELO</name>
<keyword evidence="1" id="KW-1133">Transmembrane helix</keyword>
<dbReference type="Proteomes" id="UP000235371">
    <property type="component" value="Unassembled WGS sequence"/>
</dbReference>
<keyword evidence="1" id="KW-0812">Transmembrane</keyword>
<feature type="transmembrane region" description="Helical" evidence="1">
    <location>
        <begin position="161"/>
        <end position="180"/>
    </location>
</feature>
<dbReference type="InParanoid" id="A0A2J6TCG7"/>
<evidence type="ECO:0000313" key="2">
    <source>
        <dbReference type="EMBL" id="PMD60693.1"/>
    </source>
</evidence>
<proteinExistence type="predicted"/>
<keyword evidence="1" id="KW-0472">Membrane</keyword>
<feature type="transmembrane region" description="Helical" evidence="1">
    <location>
        <begin position="352"/>
        <end position="370"/>
    </location>
</feature>
<feature type="transmembrane region" description="Helical" evidence="1">
    <location>
        <begin position="259"/>
        <end position="279"/>
    </location>
</feature>
<protein>
    <submittedName>
        <fullName evidence="2">Uncharacterized protein</fullName>
    </submittedName>
</protein>
<dbReference type="GeneID" id="36594855"/>
<dbReference type="InterPro" id="IPR053018">
    <property type="entry name" value="Elsinochrome_Biosynth-Asso"/>
</dbReference>
<reference evidence="2 3" key="1">
    <citation type="submission" date="2016-04" db="EMBL/GenBank/DDBJ databases">
        <title>A degradative enzymes factory behind the ericoid mycorrhizal symbiosis.</title>
        <authorList>
            <consortium name="DOE Joint Genome Institute"/>
            <person name="Martino E."/>
            <person name="Morin E."/>
            <person name="Grelet G."/>
            <person name="Kuo A."/>
            <person name="Kohler A."/>
            <person name="Daghino S."/>
            <person name="Barry K."/>
            <person name="Choi C."/>
            <person name="Cichocki N."/>
            <person name="Clum A."/>
            <person name="Copeland A."/>
            <person name="Hainaut M."/>
            <person name="Haridas S."/>
            <person name="Labutti K."/>
            <person name="Lindquist E."/>
            <person name="Lipzen A."/>
            <person name="Khouja H.-R."/>
            <person name="Murat C."/>
            <person name="Ohm R."/>
            <person name="Olson A."/>
            <person name="Spatafora J."/>
            <person name="Veneault-Fourrey C."/>
            <person name="Henrissat B."/>
            <person name="Grigoriev I."/>
            <person name="Martin F."/>
            <person name="Perotto S."/>
        </authorList>
    </citation>
    <scope>NUCLEOTIDE SEQUENCE [LARGE SCALE GENOMIC DNA]</scope>
    <source>
        <strain evidence="2 3">E</strain>
    </source>
</reference>
<evidence type="ECO:0000256" key="1">
    <source>
        <dbReference type="SAM" id="Phobius"/>
    </source>
</evidence>
<feature type="transmembrane region" description="Helical" evidence="1">
    <location>
        <begin position="44"/>
        <end position="65"/>
    </location>
</feature>
<dbReference type="EMBL" id="KZ613788">
    <property type="protein sequence ID" value="PMD60693.1"/>
    <property type="molecule type" value="Genomic_DNA"/>
</dbReference>
<gene>
    <name evidence="2" type="ORF">K444DRAFT_663059</name>
</gene>
<dbReference type="AlphaFoldDB" id="A0A2J6TCG7"/>
<sequence length="414" mass="45745">MGFPLESCLVQQSSQCNTLSSFVNVTVLSTPQKLAPNNDITGKTVVRIFIGITFTVLILSLILLADKVHMHHLLNKNEKVENKYPLYPRAIHTIESVMEHLFQQQLLAGFALIWVVANQACTISAYHYNLVCIMLVLSVITQLNVLINIPDFVNRNIATGYYHLILVSIQLVLSLFMIAATDSKTFPFEASSLAVVPAQCFIDIAATYGNSSSSTSQNLATHLSSNITASNATNTSNTTASDFIDNALKYAANATWNSTIVSCLIIFAIMAYVVVIYDVGEALYEKDRAKIEATSVRRFFRYTSTFFSTVSILGSTTLVGFTLRRYVTLRSKQEVEAWFLVGQEQGYTFSQVLPLLMAAGGVAAIIRALFDSAHAFNNRRWANYITKAVKAGKDAQVGYRRFRKDAMEAGNATD</sequence>
<dbReference type="PANTHER" id="PTHR37577:SF1">
    <property type="entry name" value="INTEGRAL MEMBRANE PROTEIN"/>
    <property type="match status" value="1"/>
</dbReference>
<organism evidence="2 3">
    <name type="scientific">Hyaloscypha bicolor E</name>
    <dbReference type="NCBI Taxonomy" id="1095630"/>
    <lineage>
        <taxon>Eukaryota</taxon>
        <taxon>Fungi</taxon>
        <taxon>Dikarya</taxon>
        <taxon>Ascomycota</taxon>
        <taxon>Pezizomycotina</taxon>
        <taxon>Leotiomycetes</taxon>
        <taxon>Helotiales</taxon>
        <taxon>Hyaloscyphaceae</taxon>
        <taxon>Hyaloscypha</taxon>
        <taxon>Hyaloscypha bicolor</taxon>
    </lineage>
</organism>
<dbReference type="RefSeq" id="XP_024737597.1">
    <property type="nucleotide sequence ID" value="XM_024886778.1"/>
</dbReference>
<evidence type="ECO:0000313" key="3">
    <source>
        <dbReference type="Proteomes" id="UP000235371"/>
    </source>
</evidence>
<keyword evidence="3" id="KW-1185">Reference proteome</keyword>